<accession>A0A078GUS1</accession>
<sequence>MLFAAEGGGFFSSSASGYSNGLALLLLGHKDEPKPVIVSPWRHYHLVVEETDTKFQLDSSKKWLCTSLTCFGRKSDRPDNPSQPHDFPSDKRDGAQQSVDYECCSNRFALKSSLKKRSFSDALLADDDVSRDNGVLNHADRRKVQWPDTCGIEIAEVREFEPSEVDGLDDELHHGNRKSCMCTIM</sequence>
<dbReference type="Proteomes" id="UP000028999">
    <property type="component" value="Unassembled WGS sequence"/>
</dbReference>
<keyword evidence="4" id="KW-1185">Reference proteome</keyword>
<dbReference type="PANTHER" id="PTHR33401:SF16">
    <property type="entry name" value="(RAPE) HYPOTHETICAL PROTEIN"/>
    <property type="match status" value="1"/>
</dbReference>
<evidence type="ECO:0000313" key="4">
    <source>
        <dbReference type="Proteomes" id="UP000028999"/>
    </source>
</evidence>
<reference evidence="3 4" key="1">
    <citation type="journal article" date="2014" name="Science">
        <title>Plant genetics. Early allopolyploid evolution in the post-Neolithic Brassica napus oilseed genome.</title>
        <authorList>
            <person name="Chalhoub B."/>
            <person name="Denoeud F."/>
            <person name="Liu S."/>
            <person name="Parkin I.A."/>
            <person name="Tang H."/>
            <person name="Wang X."/>
            <person name="Chiquet J."/>
            <person name="Belcram H."/>
            <person name="Tong C."/>
            <person name="Samans B."/>
            <person name="Correa M."/>
            <person name="Da Silva C."/>
            <person name="Just J."/>
            <person name="Falentin C."/>
            <person name="Koh C.S."/>
            <person name="Le Clainche I."/>
            <person name="Bernard M."/>
            <person name="Bento P."/>
            <person name="Noel B."/>
            <person name="Labadie K."/>
            <person name="Alberti A."/>
            <person name="Charles M."/>
            <person name="Arnaud D."/>
            <person name="Guo H."/>
            <person name="Daviaud C."/>
            <person name="Alamery S."/>
            <person name="Jabbari K."/>
            <person name="Zhao M."/>
            <person name="Edger P.P."/>
            <person name="Chelaifa H."/>
            <person name="Tack D."/>
            <person name="Lassalle G."/>
            <person name="Mestiri I."/>
            <person name="Schnel N."/>
            <person name="Le Paslier M.C."/>
            <person name="Fan G."/>
            <person name="Renault V."/>
            <person name="Bayer P.E."/>
            <person name="Golicz A.A."/>
            <person name="Manoli S."/>
            <person name="Lee T.H."/>
            <person name="Thi V.H."/>
            <person name="Chalabi S."/>
            <person name="Hu Q."/>
            <person name="Fan C."/>
            <person name="Tollenaere R."/>
            <person name="Lu Y."/>
            <person name="Battail C."/>
            <person name="Shen J."/>
            <person name="Sidebottom C.H."/>
            <person name="Wang X."/>
            <person name="Canaguier A."/>
            <person name="Chauveau A."/>
            <person name="Berard A."/>
            <person name="Deniot G."/>
            <person name="Guan M."/>
            <person name="Liu Z."/>
            <person name="Sun F."/>
            <person name="Lim Y.P."/>
            <person name="Lyons E."/>
            <person name="Town C.D."/>
            <person name="Bancroft I."/>
            <person name="Wang X."/>
            <person name="Meng J."/>
            <person name="Ma J."/>
            <person name="Pires J.C."/>
            <person name="King G.J."/>
            <person name="Brunel D."/>
            <person name="Delourme R."/>
            <person name="Renard M."/>
            <person name="Aury J.M."/>
            <person name="Adams K.L."/>
            <person name="Batley J."/>
            <person name="Snowdon R.J."/>
            <person name="Tost J."/>
            <person name="Edwards D."/>
            <person name="Zhou Y."/>
            <person name="Hua W."/>
            <person name="Sharpe A.G."/>
            <person name="Paterson A.H."/>
            <person name="Guan C."/>
            <person name="Wincker P."/>
        </authorList>
    </citation>
    <scope>NUCLEOTIDE SEQUENCE [LARGE SCALE GENOMIC DNA]</scope>
    <source>
        <strain evidence="4">cv. Darmor-bzh</strain>
    </source>
</reference>
<reference evidence="3" key="2">
    <citation type="submission" date="2014-06" db="EMBL/GenBank/DDBJ databases">
        <authorList>
            <person name="Genoscope - CEA"/>
        </authorList>
    </citation>
    <scope>NUCLEOTIDE SEQUENCE</scope>
</reference>
<dbReference type="OMA" id="AWESCER"/>
<dbReference type="Gramene" id="CDY28388">
    <property type="protein sequence ID" value="CDY28388"/>
    <property type="gene ID" value="GSBRNA2T00040213001"/>
</dbReference>
<evidence type="ECO:0000313" key="2">
    <source>
        <dbReference type="EMBL" id="CAF2098770.1"/>
    </source>
</evidence>
<reference evidence="2" key="3">
    <citation type="submission" date="2021-01" db="EMBL/GenBank/DDBJ databases">
        <authorList>
            <consortium name="Genoscope - CEA"/>
            <person name="William W."/>
        </authorList>
    </citation>
    <scope>NUCLEOTIDE SEQUENCE</scope>
</reference>
<feature type="region of interest" description="Disordered" evidence="1">
    <location>
        <begin position="75"/>
        <end position="96"/>
    </location>
</feature>
<name>A0A078GUS1_BRANA</name>
<evidence type="ECO:0000313" key="3">
    <source>
        <dbReference type="EMBL" id="CDY28388.1"/>
    </source>
</evidence>
<dbReference type="PaxDb" id="3708-A0A078GUS1"/>
<dbReference type="STRING" id="3708.A0A078GUS1"/>
<gene>
    <name evidence="3" type="primary">BnaA05g18520D</name>
    <name evidence="2" type="ORF">DARMORV10_A05P24080.1</name>
    <name evidence="3" type="ORF">GSBRNA2T00040213001</name>
</gene>
<protein>
    <submittedName>
        <fullName evidence="2">(rape) hypothetical protein</fullName>
    </submittedName>
    <submittedName>
        <fullName evidence="3">BnaA05g18520D protein</fullName>
    </submittedName>
</protein>
<evidence type="ECO:0000256" key="1">
    <source>
        <dbReference type="SAM" id="MobiDB-lite"/>
    </source>
</evidence>
<dbReference type="AlphaFoldDB" id="A0A078GUS1"/>
<dbReference type="EMBL" id="LK032219">
    <property type="protein sequence ID" value="CDY28388.1"/>
    <property type="molecule type" value="Genomic_DNA"/>
</dbReference>
<dbReference type="KEGG" id="bna:106345180"/>
<dbReference type="PANTHER" id="PTHR33401">
    <property type="entry name" value="LIGHT-HARVESTING COMPLEX-LIKE PROTEIN OHP2, CHLOROPLASTIC"/>
    <property type="match status" value="1"/>
</dbReference>
<proteinExistence type="predicted"/>
<dbReference type="EMBL" id="HG994359">
    <property type="protein sequence ID" value="CAF2098770.1"/>
    <property type="molecule type" value="Genomic_DNA"/>
</dbReference>
<dbReference type="Proteomes" id="UP001295469">
    <property type="component" value="Chromosome A05"/>
</dbReference>
<dbReference type="OrthoDB" id="1875894at2759"/>
<organism evidence="3 4">
    <name type="scientific">Brassica napus</name>
    <name type="common">Rape</name>
    <dbReference type="NCBI Taxonomy" id="3708"/>
    <lineage>
        <taxon>Eukaryota</taxon>
        <taxon>Viridiplantae</taxon>
        <taxon>Streptophyta</taxon>
        <taxon>Embryophyta</taxon>
        <taxon>Tracheophyta</taxon>
        <taxon>Spermatophyta</taxon>
        <taxon>Magnoliopsida</taxon>
        <taxon>eudicotyledons</taxon>
        <taxon>Gunneridae</taxon>
        <taxon>Pentapetalae</taxon>
        <taxon>rosids</taxon>
        <taxon>malvids</taxon>
        <taxon>Brassicales</taxon>
        <taxon>Brassicaceae</taxon>
        <taxon>Brassiceae</taxon>
        <taxon>Brassica</taxon>
    </lineage>
</organism>